<dbReference type="InterPro" id="IPR025345">
    <property type="entry name" value="DUF4249"/>
</dbReference>
<sequence>MRTKIKGLILVIGLWIGSCVEPFEISFPQGKKILTVDATIIDTTEEQFFTITESESRNSVTYSFPIRQARVEVLVNQTEKVLLTEKNPGIYALPRSFQLKIGNSYKLLFEKSDGTKYESGEEIMTSVPDIDRVYDEFRMRGSETQTGYDPASYIYLDTTDPADEKNNYVWSWKLWEKQSICKSCVGGRYFTSPPPLGKCESEEKYKDVPYFDYACDGNCWDIFYNKTINVFSDIFSNGKPIIGRLIAKIPYHLREGALLEIKQQSVSAAAYRYLKLLVDQAQNTGSLVDTPPAAVIGNIRNVANPDEETAGFFMVSGVRTLRYWLNRENARESEAVPTGIIGHQIYYEPNSLPPDPPRPPLAPCVPGKYRTNVKPEGWID</sequence>
<keyword evidence="2" id="KW-1185">Reference proteome</keyword>
<dbReference type="AlphaFoldDB" id="A0A4Q5M2Q2"/>
<gene>
    <name evidence="1" type="ORF">EWM59_06935</name>
</gene>
<dbReference type="OrthoDB" id="922982at2"/>
<protein>
    <submittedName>
        <fullName evidence="1">DUF4249 domain-containing protein</fullName>
    </submittedName>
</protein>
<comment type="caution">
    <text evidence="1">The sequence shown here is derived from an EMBL/GenBank/DDBJ whole genome shotgun (WGS) entry which is preliminary data.</text>
</comment>
<reference evidence="1 2" key="1">
    <citation type="submission" date="2019-02" db="EMBL/GenBank/DDBJ databases">
        <title>Bacterial novel species Emticicia sp. 17J42-9 isolated from soil.</title>
        <authorList>
            <person name="Jung H.-Y."/>
        </authorList>
    </citation>
    <scope>NUCLEOTIDE SEQUENCE [LARGE SCALE GENOMIC DNA]</scope>
    <source>
        <strain evidence="1 2">17J42-9</strain>
    </source>
</reference>
<dbReference type="RefSeq" id="WP_130020218.1">
    <property type="nucleotide sequence ID" value="NZ_SEWF01000007.1"/>
</dbReference>
<evidence type="ECO:0000313" key="1">
    <source>
        <dbReference type="EMBL" id="RYU96542.1"/>
    </source>
</evidence>
<proteinExistence type="predicted"/>
<dbReference type="Pfam" id="PF14054">
    <property type="entry name" value="DUF4249"/>
    <property type="match status" value="1"/>
</dbReference>
<dbReference type="PROSITE" id="PS51257">
    <property type="entry name" value="PROKAR_LIPOPROTEIN"/>
    <property type="match status" value="1"/>
</dbReference>
<dbReference type="Proteomes" id="UP000293162">
    <property type="component" value="Unassembled WGS sequence"/>
</dbReference>
<evidence type="ECO:0000313" key="2">
    <source>
        <dbReference type="Proteomes" id="UP000293162"/>
    </source>
</evidence>
<dbReference type="EMBL" id="SEWF01000007">
    <property type="protein sequence ID" value="RYU96542.1"/>
    <property type="molecule type" value="Genomic_DNA"/>
</dbReference>
<name>A0A4Q5M2Q2_9BACT</name>
<accession>A0A4Q5M2Q2</accession>
<organism evidence="1 2">
    <name type="scientific">Emticicia agri</name>
    <dbReference type="NCBI Taxonomy" id="2492393"/>
    <lineage>
        <taxon>Bacteria</taxon>
        <taxon>Pseudomonadati</taxon>
        <taxon>Bacteroidota</taxon>
        <taxon>Cytophagia</taxon>
        <taxon>Cytophagales</taxon>
        <taxon>Leadbetterellaceae</taxon>
        <taxon>Emticicia</taxon>
    </lineage>
</organism>